<evidence type="ECO:0000313" key="3">
    <source>
        <dbReference type="EMBL" id="KAK7943599.1"/>
    </source>
</evidence>
<dbReference type="EMBL" id="JAQQWE010000008">
    <property type="protein sequence ID" value="KAK7943599.1"/>
    <property type="molecule type" value="Genomic_DNA"/>
</dbReference>
<gene>
    <name evidence="3" type="ORF">PG986_012712</name>
</gene>
<dbReference type="GeneID" id="92081996"/>
<accession>A0ABR1Q181</accession>
<dbReference type="SUPFAM" id="SSF51735">
    <property type="entry name" value="NAD(P)-binding Rossmann-fold domains"/>
    <property type="match status" value="1"/>
</dbReference>
<keyword evidence="2" id="KW-0560">Oxidoreductase</keyword>
<dbReference type="PANTHER" id="PTHR43115:SF4">
    <property type="entry name" value="DEHYDROGENASE_REDUCTASE SDR FAMILY MEMBER 11"/>
    <property type="match status" value="1"/>
</dbReference>
<name>A0ABR1Q181_9PEZI</name>
<evidence type="ECO:0000313" key="4">
    <source>
        <dbReference type="Proteomes" id="UP001391051"/>
    </source>
</evidence>
<dbReference type="PRINTS" id="PR00081">
    <property type="entry name" value="GDHRDH"/>
</dbReference>
<evidence type="ECO:0000256" key="1">
    <source>
        <dbReference type="ARBA" id="ARBA00006484"/>
    </source>
</evidence>
<dbReference type="RefSeq" id="XP_066695630.1">
    <property type="nucleotide sequence ID" value="XM_066848934.1"/>
</dbReference>
<dbReference type="InterPro" id="IPR036291">
    <property type="entry name" value="NAD(P)-bd_dom_sf"/>
</dbReference>
<evidence type="ECO:0000256" key="2">
    <source>
        <dbReference type="ARBA" id="ARBA00023002"/>
    </source>
</evidence>
<protein>
    <submittedName>
        <fullName evidence="3">Uncharacterized protein</fullName>
    </submittedName>
</protein>
<proteinExistence type="inferred from homology"/>
<organism evidence="3 4">
    <name type="scientific">Apiospora aurea</name>
    <dbReference type="NCBI Taxonomy" id="335848"/>
    <lineage>
        <taxon>Eukaryota</taxon>
        <taxon>Fungi</taxon>
        <taxon>Dikarya</taxon>
        <taxon>Ascomycota</taxon>
        <taxon>Pezizomycotina</taxon>
        <taxon>Sordariomycetes</taxon>
        <taxon>Xylariomycetidae</taxon>
        <taxon>Amphisphaeriales</taxon>
        <taxon>Apiosporaceae</taxon>
        <taxon>Apiospora</taxon>
    </lineage>
</organism>
<comment type="caution">
    <text evidence="3">The sequence shown here is derived from an EMBL/GenBank/DDBJ whole genome shotgun (WGS) entry which is preliminary data.</text>
</comment>
<dbReference type="Pfam" id="PF00106">
    <property type="entry name" value="adh_short"/>
    <property type="match status" value="1"/>
</dbReference>
<comment type="similarity">
    <text evidence="1">Belongs to the short-chain dehydrogenases/reductases (SDR) family.</text>
</comment>
<dbReference type="InterPro" id="IPR002347">
    <property type="entry name" value="SDR_fam"/>
</dbReference>
<dbReference type="CDD" id="cd05233">
    <property type="entry name" value="SDR_c"/>
    <property type="match status" value="1"/>
</dbReference>
<dbReference type="Proteomes" id="UP001391051">
    <property type="component" value="Unassembled WGS sequence"/>
</dbReference>
<dbReference type="PANTHER" id="PTHR43115">
    <property type="entry name" value="DEHYDROGENASE/REDUCTASE SDR FAMILY MEMBER 11"/>
    <property type="match status" value="1"/>
</dbReference>
<sequence>MDYSDPDAFTLPNQLTKQVRRDVYPRLEPTQPELSAQGKTVLITGVSGGIGKVIAESWAFAGASCIVITGPKADVLESIAAQLQSLSPPPGTTATKVLAHAADITDASSVAALFAAAAASVGKTDILIDSAGSPALGPVGAADPAKFFHDFQVNVLGAYRVTHHFLAQAGGAGTVISLNTMAIAHVFPGMAGYTASKLALTRVMDNLHAEQPGVRVFMLVPGIVQTEMTVEALKPYTQDSAELSGGWTLFLSTPRAEWMRGGIVSVNCEYRPPSFTVLQNLIRHLLTWDWHRKGDIEEMEAYKDQTVGDNLLGRAFLNAPAGKGWAPLDVRVPTITTRYVFALTFSPNAWQ</sequence>
<dbReference type="Gene3D" id="3.40.50.720">
    <property type="entry name" value="NAD(P)-binding Rossmann-like Domain"/>
    <property type="match status" value="1"/>
</dbReference>
<keyword evidence="4" id="KW-1185">Reference proteome</keyword>
<reference evidence="3 4" key="1">
    <citation type="submission" date="2023-01" db="EMBL/GenBank/DDBJ databases">
        <title>Analysis of 21 Apiospora genomes using comparative genomics revels a genus with tremendous synthesis potential of carbohydrate active enzymes and secondary metabolites.</title>
        <authorList>
            <person name="Sorensen T."/>
        </authorList>
    </citation>
    <scope>NUCLEOTIDE SEQUENCE [LARGE SCALE GENOMIC DNA]</scope>
    <source>
        <strain evidence="3 4">CBS 24483</strain>
    </source>
</reference>